<comment type="similarity">
    <text evidence="2">Belongs to the anaerobic coproporphyrinogen-III oxidase family. HemW subfamily.</text>
</comment>
<evidence type="ECO:0000259" key="11">
    <source>
        <dbReference type="PROSITE" id="PS51918"/>
    </source>
</evidence>
<evidence type="ECO:0000313" key="12">
    <source>
        <dbReference type="EMBL" id="SFG94152.1"/>
    </source>
</evidence>
<evidence type="ECO:0000256" key="10">
    <source>
        <dbReference type="RuleBase" id="RU364116"/>
    </source>
</evidence>
<proteinExistence type="inferred from homology"/>
<evidence type="ECO:0000256" key="3">
    <source>
        <dbReference type="ARBA" id="ARBA00017228"/>
    </source>
</evidence>
<evidence type="ECO:0000256" key="5">
    <source>
        <dbReference type="ARBA" id="ARBA00022691"/>
    </source>
</evidence>
<evidence type="ECO:0000256" key="6">
    <source>
        <dbReference type="ARBA" id="ARBA00022723"/>
    </source>
</evidence>
<name>A0A1I2VYP2_9BACT</name>
<dbReference type="AlphaFoldDB" id="A0A1I2VYP2"/>
<dbReference type="Gene3D" id="3.20.20.70">
    <property type="entry name" value="Aldolase class I"/>
    <property type="match status" value="1"/>
</dbReference>
<dbReference type="InterPro" id="IPR006638">
    <property type="entry name" value="Elp3/MiaA/NifB-like_rSAM"/>
</dbReference>
<dbReference type="CDD" id="cd01335">
    <property type="entry name" value="Radical_SAM"/>
    <property type="match status" value="1"/>
</dbReference>
<dbReference type="OrthoDB" id="9808022at2"/>
<dbReference type="GO" id="GO:0051539">
    <property type="term" value="F:4 iron, 4 sulfur cluster binding"/>
    <property type="evidence" value="ECO:0007669"/>
    <property type="project" value="UniProtKB-UniRule"/>
</dbReference>
<keyword evidence="10" id="KW-0963">Cytoplasm</keyword>
<dbReference type="Pfam" id="PF04055">
    <property type="entry name" value="Radical_SAM"/>
    <property type="match status" value="1"/>
</dbReference>
<evidence type="ECO:0000256" key="7">
    <source>
        <dbReference type="ARBA" id="ARBA00023004"/>
    </source>
</evidence>
<keyword evidence="7 10" id="KW-0408">Iron</keyword>
<dbReference type="InterPro" id="IPR010723">
    <property type="entry name" value="HemN_C"/>
</dbReference>
<evidence type="ECO:0000256" key="1">
    <source>
        <dbReference type="ARBA" id="ARBA00001966"/>
    </source>
</evidence>
<evidence type="ECO:0000256" key="4">
    <source>
        <dbReference type="ARBA" id="ARBA00022617"/>
    </source>
</evidence>
<dbReference type="InterPro" id="IPR034505">
    <property type="entry name" value="Coproporphyrinogen-III_oxidase"/>
</dbReference>
<dbReference type="SFLD" id="SFLDG01082">
    <property type="entry name" value="B12-binding_domain_containing"/>
    <property type="match status" value="1"/>
</dbReference>
<keyword evidence="4 10" id="KW-0349">Heme</keyword>
<dbReference type="EMBL" id="FOPC01000011">
    <property type="protein sequence ID" value="SFG94152.1"/>
    <property type="molecule type" value="Genomic_DNA"/>
</dbReference>
<keyword evidence="8 10" id="KW-0411">Iron-sulfur</keyword>
<evidence type="ECO:0000256" key="2">
    <source>
        <dbReference type="ARBA" id="ARBA00006100"/>
    </source>
</evidence>
<evidence type="ECO:0000313" key="13">
    <source>
        <dbReference type="Proteomes" id="UP000199642"/>
    </source>
</evidence>
<reference evidence="13" key="1">
    <citation type="submission" date="2016-10" db="EMBL/GenBank/DDBJ databases">
        <authorList>
            <person name="Varghese N."/>
            <person name="Submissions S."/>
        </authorList>
    </citation>
    <scope>NUCLEOTIDE SEQUENCE [LARGE SCALE GENOMIC DNA]</scope>
    <source>
        <strain evidence="13">DSM 19315</strain>
    </source>
</reference>
<dbReference type="Proteomes" id="UP000199642">
    <property type="component" value="Unassembled WGS sequence"/>
</dbReference>
<dbReference type="Pfam" id="PF06969">
    <property type="entry name" value="HemN_C"/>
    <property type="match status" value="1"/>
</dbReference>
<dbReference type="PANTHER" id="PTHR13932:SF5">
    <property type="entry name" value="RADICAL S-ADENOSYL METHIONINE DOMAIN-CONTAINING PROTEIN 1, MITOCHONDRIAL"/>
    <property type="match status" value="1"/>
</dbReference>
<dbReference type="GO" id="GO:0046872">
    <property type="term" value="F:metal ion binding"/>
    <property type="evidence" value="ECO:0007669"/>
    <property type="project" value="UniProtKB-UniRule"/>
</dbReference>
<dbReference type="GO" id="GO:0006779">
    <property type="term" value="P:porphyrin-containing compound biosynthetic process"/>
    <property type="evidence" value="ECO:0007669"/>
    <property type="project" value="InterPro"/>
</dbReference>
<dbReference type="InterPro" id="IPR013785">
    <property type="entry name" value="Aldolase_TIM"/>
</dbReference>
<dbReference type="SMART" id="SM00729">
    <property type="entry name" value="Elp3"/>
    <property type="match status" value="1"/>
</dbReference>
<dbReference type="InterPro" id="IPR058240">
    <property type="entry name" value="rSAM_sf"/>
</dbReference>
<comment type="cofactor">
    <cofactor evidence="1">
        <name>[4Fe-4S] cluster</name>
        <dbReference type="ChEBI" id="CHEBI:49883"/>
    </cofactor>
</comment>
<dbReference type="PROSITE" id="PS51918">
    <property type="entry name" value="RADICAL_SAM"/>
    <property type="match status" value="1"/>
</dbReference>
<keyword evidence="13" id="KW-1185">Reference proteome</keyword>
<dbReference type="SFLD" id="SFLDF00288">
    <property type="entry name" value="HemN-like__clustered_with_nucl"/>
    <property type="match status" value="1"/>
</dbReference>
<accession>A0A1I2VYP2</accession>
<dbReference type="RefSeq" id="WP_092792894.1">
    <property type="nucleotide sequence ID" value="NZ_FOPC01000011.1"/>
</dbReference>
<comment type="function">
    <text evidence="10">Probably acts as a heme chaperone, transferring heme to an unknown acceptor. Binds one molecule of heme per monomer, possibly covalently. Binds 1 [4Fe-4S] cluster. The cluster is coordinated with 3 cysteines and an exchangeable S-adenosyl-L-methionine.</text>
</comment>
<dbReference type="InterPro" id="IPR007197">
    <property type="entry name" value="rSAM"/>
</dbReference>
<keyword evidence="9 10" id="KW-0143">Chaperone</keyword>
<dbReference type="PANTHER" id="PTHR13932">
    <property type="entry name" value="COPROPORPHYRINIGEN III OXIDASE"/>
    <property type="match status" value="1"/>
</dbReference>
<organism evidence="12 13">
    <name type="scientific">Algoriphagus hitonicola</name>
    <dbReference type="NCBI Taxonomy" id="435880"/>
    <lineage>
        <taxon>Bacteria</taxon>
        <taxon>Pseudomonadati</taxon>
        <taxon>Bacteroidota</taxon>
        <taxon>Cytophagia</taxon>
        <taxon>Cytophagales</taxon>
        <taxon>Cyclobacteriaceae</taxon>
        <taxon>Algoriphagus</taxon>
    </lineage>
</organism>
<dbReference type="NCBIfam" id="TIGR00539">
    <property type="entry name" value="hemN_rel"/>
    <property type="match status" value="1"/>
</dbReference>
<keyword evidence="5 10" id="KW-0949">S-adenosyl-L-methionine</keyword>
<dbReference type="SFLD" id="SFLDS00029">
    <property type="entry name" value="Radical_SAM"/>
    <property type="match status" value="1"/>
</dbReference>
<feature type="domain" description="Radical SAM core" evidence="11">
    <location>
        <begin position="1"/>
        <end position="230"/>
    </location>
</feature>
<comment type="subcellular location">
    <subcellularLocation>
        <location evidence="10">Cytoplasm</location>
    </subcellularLocation>
</comment>
<dbReference type="GO" id="GO:0004109">
    <property type="term" value="F:coproporphyrinogen oxidase activity"/>
    <property type="evidence" value="ECO:0007669"/>
    <property type="project" value="InterPro"/>
</dbReference>
<dbReference type="GO" id="GO:0005737">
    <property type="term" value="C:cytoplasm"/>
    <property type="evidence" value="ECO:0007669"/>
    <property type="project" value="UniProtKB-SubCell"/>
</dbReference>
<evidence type="ECO:0000256" key="9">
    <source>
        <dbReference type="ARBA" id="ARBA00023186"/>
    </source>
</evidence>
<keyword evidence="6 10" id="KW-0479">Metal-binding</keyword>
<dbReference type="SUPFAM" id="SSF102114">
    <property type="entry name" value="Radical SAM enzymes"/>
    <property type="match status" value="1"/>
</dbReference>
<dbReference type="SFLD" id="SFLDG01065">
    <property type="entry name" value="anaerobic_coproporphyrinogen-I"/>
    <property type="match status" value="1"/>
</dbReference>
<dbReference type="SFLD" id="SFLDF00562">
    <property type="entry name" value="HemN-like__clustered_with_heat"/>
    <property type="match status" value="1"/>
</dbReference>
<gene>
    <name evidence="12" type="ORF">SAMN04487988_11136</name>
</gene>
<keyword evidence="10" id="KW-0004">4Fe-4S</keyword>
<dbReference type="InterPro" id="IPR004559">
    <property type="entry name" value="HemW-like"/>
</dbReference>
<protein>
    <recommendedName>
        <fullName evidence="3 10">Heme chaperone HemW</fullName>
    </recommendedName>
</protein>
<sequence length="373" mass="42455">MAGIYIHIPFCKQACRYCDFHFSTNTTFLNQMILMIGKEIKHRANYLQGAPVNTIYFGGGTPSLLHPKWIDFLLREIKESFALDLEEITLEANPDDLSEENLSAWKELGIDRLSLGIQSFDEEVLRFYNRAHTAEESHQAIEKARNAGFGKFSMDLIYGFPSSNHDIWKKDLKLALAQNPGHLSCYGLTIEPKTALGNWTEKGKFTPASDEFVAEQFEIMQEFTLQAGYEQYEISNFALPGHRAIHNTSYWLGQAYLGLGPGAHSYDGKNRGANPRNNPEYIRCLQQDQVPFEIEILDEQDRLNEYLLTALRTSWGIDLLWVKEHYGVDLQMERSAVLAQMEEAGWLLWKDNTLSLSRSGKLIADSIAAALFL</sequence>
<evidence type="ECO:0000256" key="8">
    <source>
        <dbReference type="ARBA" id="ARBA00023014"/>
    </source>
</evidence>
<dbReference type="STRING" id="435880.SAMN04487988_11136"/>